<reference evidence="3 4" key="1">
    <citation type="journal article" date="2014" name="Appl. Environ. Microbiol.">
        <title>Insights into the Microbial Degradation of Rubber and Gutta-Percha by Analysis of the Complete Genome of Nocardia nova SH22a.</title>
        <authorList>
            <person name="Luo Q."/>
            <person name="Hiessl S."/>
            <person name="Poehlein A."/>
            <person name="Daniel R."/>
            <person name="Steinbuchel A."/>
        </authorList>
    </citation>
    <scope>NUCLEOTIDE SEQUENCE [LARGE SCALE GENOMIC DNA]</scope>
    <source>
        <strain evidence="3">SH22a</strain>
    </source>
</reference>
<sequence>MHAKRLLVSGAVVGCGVLGLTACGDDTDSTDQTRSAPGATTSALTGGNTPVTSAVSAKSTPVANALAALDTAANAVPGGKPFDLETELQGTEGVFDAKVAAGGDQIDVLVDATGHTVRSQQQAPRPSDDIAKLDGVTITAADALRAAGSRDPSAEFDEMEIDTDDSGTVVWKVDLMRGDRSEVTYSVDAHNGQIIGTGR</sequence>
<dbReference type="KEGG" id="nno:NONO_c35460"/>
<dbReference type="InterPro" id="IPR025711">
    <property type="entry name" value="PepSY"/>
</dbReference>
<dbReference type="eggNOG" id="ENOG5034BXI">
    <property type="taxonomic scope" value="Bacteria"/>
</dbReference>
<proteinExistence type="predicted"/>
<evidence type="ECO:0000256" key="1">
    <source>
        <dbReference type="SAM" id="MobiDB-lite"/>
    </source>
</evidence>
<dbReference type="Pfam" id="PF03413">
    <property type="entry name" value="PepSY"/>
    <property type="match status" value="1"/>
</dbReference>
<dbReference type="STRING" id="1415166.NONO_c35460"/>
<feature type="compositionally biased region" description="Polar residues" evidence="1">
    <location>
        <begin position="30"/>
        <end position="49"/>
    </location>
</feature>
<name>W5TH67_9NOCA</name>
<feature type="domain" description="PepSY" evidence="2">
    <location>
        <begin position="138"/>
        <end position="196"/>
    </location>
</feature>
<dbReference type="Proteomes" id="UP000019150">
    <property type="component" value="Chromosome"/>
</dbReference>
<organism evidence="3 4">
    <name type="scientific">Nocardia nova SH22a</name>
    <dbReference type="NCBI Taxonomy" id="1415166"/>
    <lineage>
        <taxon>Bacteria</taxon>
        <taxon>Bacillati</taxon>
        <taxon>Actinomycetota</taxon>
        <taxon>Actinomycetes</taxon>
        <taxon>Mycobacteriales</taxon>
        <taxon>Nocardiaceae</taxon>
        <taxon>Nocardia</taxon>
    </lineage>
</organism>
<evidence type="ECO:0000313" key="3">
    <source>
        <dbReference type="EMBL" id="AHH18333.1"/>
    </source>
</evidence>
<dbReference type="AlphaFoldDB" id="W5TH67"/>
<keyword evidence="4" id="KW-1185">Reference proteome</keyword>
<dbReference type="OrthoDB" id="4558827at2"/>
<dbReference type="Gene3D" id="3.10.450.40">
    <property type="match status" value="1"/>
</dbReference>
<dbReference type="EMBL" id="CP006850">
    <property type="protein sequence ID" value="AHH18333.1"/>
    <property type="molecule type" value="Genomic_DNA"/>
</dbReference>
<evidence type="ECO:0000259" key="2">
    <source>
        <dbReference type="Pfam" id="PF03413"/>
    </source>
</evidence>
<evidence type="ECO:0000313" key="4">
    <source>
        <dbReference type="Proteomes" id="UP000019150"/>
    </source>
</evidence>
<dbReference type="HOGENOM" id="CLU_1370970_0_0_11"/>
<dbReference type="PATRIC" id="fig|1415166.3.peg.3636"/>
<feature type="region of interest" description="Disordered" evidence="1">
    <location>
        <begin position="24"/>
        <end position="49"/>
    </location>
</feature>
<dbReference type="PROSITE" id="PS51257">
    <property type="entry name" value="PROKAR_LIPOPROTEIN"/>
    <property type="match status" value="1"/>
</dbReference>
<accession>W5TH67</accession>
<protein>
    <recommendedName>
        <fullName evidence="2">PepSY domain-containing protein</fullName>
    </recommendedName>
</protein>
<gene>
    <name evidence="3" type="ORF">NONO_c35460</name>
</gene>
<dbReference type="RefSeq" id="WP_148306872.1">
    <property type="nucleotide sequence ID" value="NZ_CP006850.1"/>
</dbReference>